<keyword evidence="8 10" id="KW-0520">NAD</keyword>
<dbReference type="NCBIfam" id="NF000840">
    <property type="entry name" value="PRK00071.1-3"/>
    <property type="match status" value="1"/>
</dbReference>
<dbReference type="NCBIfam" id="TIGR00482">
    <property type="entry name" value="nicotinate (nicotinamide) nucleotide adenylyltransferase"/>
    <property type="match status" value="1"/>
</dbReference>
<dbReference type="InterPro" id="IPR014729">
    <property type="entry name" value="Rossmann-like_a/b/a_fold"/>
</dbReference>
<keyword evidence="5 10" id="KW-0548">Nucleotidyltransferase</keyword>
<evidence type="ECO:0000256" key="4">
    <source>
        <dbReference type="ARBA" id="ARBA00022679"/>
    </source>
</evidence>
<protein>
    <recommendedName>
        <fullName evidence="10">Probable nicotinate-nucleotide adenylyltransferase</fullName>
        <ecNumber evidence="10">2.7.7.18</ecNumber>
    </recommendedName>
    <alternativeName>
        <fullName evidence="10">Deamido-NAD(+) diphosphorylase</fullName>
    </alternativeName>
    <alternativeName>
        <fullName evidence="10">Deamido-NAD(+) pyrophosphorylase</fullName>
    </alternativeName>
    <alternativeName>
        <fullName evidence="10">Nicotinate mononucleotide adenylyltransferase</fullName>
        <shortName evidence="10">NaMN adenylyltransferase</shortName>
    </alternativeName>
</protein>
<keyword evidence="3 10" id="KW-0662">Pyridine nucleotide biosynthesis</keyword>
<evidence type="ECO:0000313" key="12">
    <source>
        <dbReference type="EMBL" id="PRR85770.1"/>
    </source>
</evidence>
<dbReference type="Gene3D" id="3.40.50.620">
    <property type="entry name" value="HUPs"/>
    <property type="match status" value="1"/>
</dbReference>
<keyword evidence="4 10" id="KW-0808">Transferase</keyword>
<comment type="similarity">
    <text evidence="10">Belongs to the NadD family.</text>
</comment>
<feature type="domain" description="Cytidyltransferase-like" evidence="11">
    <location>
        <begin position="6"/>
        <end position="176"/>
    </location>
</feature>
<evidence type="ECO:0000313" key="13">
    <source>
        <dbReference type="Proteomes" id="UP000237798"/>
    </source>
</evidence>
<dbReference type="InterPro" id="IPR004821">
    <property type="entry name" value="Cyt_trans-like"/>
</dbReference>
<dbReference type="GO" id="GO:0005524">
    <property type="term" value="F:ATP binding"/>
    <property type="evidence" value="ECO:0007669"/>
    <property type="project" value="UniProtKB-KW"/>
</dbReference>
<comment type="caution">
    <text evidence="12">The sequence shown here is derived from an EMBL/GenBank/DDBJ whole genome shotgun (WGS) entry which is preliminary data.</text>
</comment>
<dbReference type="PANTHER" id="PTHR39321:SF3">
    <property type="entry name" value="PHOSPHOPANTETHEINE ADENYLYLTRANSFERASE"/>
    <property type="match status" value="1"/>
</dbReference>
<evidence type="ECO:0000256" key="1">
    <source>
        <dbReference type="ARBA" id="ARBA00002324"/>
    </source>
</evidence>
<name>A0A2T0BPH2_9CLOT</name>
<proteinExistence type="inferred from homology"/>
<evidence type="ECO:0000256" key="2">
    <source>
        <dbReference type="ARBA" id="ARBA00005019"/>
    </source>
</evidence>
<sequence length="203" mass="23714">MIKKAIFGGTFDPIHIGHIHIAYEALYMLKLDKVVFVPTGNPPHKSKEDITDALLRHKMVKEAIKSEDKFTVSDYEISRPNLSYTYNTLKYFSDLEKQTQWYFLVGMDCLMDLENWNKIEDIFKLCQFIVFNRPSFPAFTMKSIKEKKKKIEDRYSTEIIYLNAPLLDISSTTIRKNISEGRNVNYLLPGNVSRIIKQLGLYK</sequence>
<dbReference type="GO" id="GO:0009435">
    <property type="term" value="P:NAD+ biosynthetic process"/>
    <property type="evidence" value="ECO:0007669"/>
    <property type="project" value="UniProtKB-UniRule"/>
</dbReference>
<evidence type="ECO:0000256" key="7">
    <source>
        <dbReference type="ARBA" id="ARBA00022840"/>
    </source>
</evidence>
<dbReference type="OrthoDB" id="5295945at2"/>
<comment type="pathway">
    <text evidence="2 10">Cofactor biosynthesis; NAD(+) biosynthesis; deamido-NAD(+) from nicotinate D-ribonucleotide: step 1/1.</text>
</comment>
<dbReference type="NCBIfam" id="TIGR00125">
    <property type="entry name" value="cyt_tran_rel"/>
    <property type="match status" value="1"/>
</dbReference>
<dbReference type="EC" id="2.7.7.18" evidence="10"/>
<accession>A0A2T0BPH2</accession>
<evidence type="ECO:0000256" key="6">
    <source>
        <dbReference type="ARBA" id="ARBA00022741"/>
    </source>
</evidence>
<evidence type="ECO:0000256" key="3">
    <source>
        <dbReference type="ARBA" id="ARBA00022642"/>
    </source>
</evidence>
<dbReference type="UniPathway" id="UPA00253">
    <property type="reaction ID" value="UER00332"/>
</dbReference>
<evidence type="ECO:0000256" key="10">
    <source>
        <dbReference type="HAMAP-Rule" id="MF_00244"/>
    </source>
</evidence>
<dbReference type="CDD" id="cd02165">
    <property type="entry name" value="NMNAT"/>
    <property type="match status" value="1"/>
</dbReference>
<evidence type="ECO:0000256" key="8">
    <source>
        <dbReference type="ARBA" id="ARBA00023027"/>
    </source>
</evidence>
<dbReference type="RefSeq" id="WP_106008721.1">
    <property type="nucleotide sequence ID" value="NZ_JALCPJ010000032.1"/>
</dbReference>
<keyword evidence="13" id="KW-1185">Reference proteome</keyword>
<keyword evidence="7 10" id="KW-0067">ATP-binding</keyword>
<evidence type="ECO:0000259" key="11">
    <source>
        <dbReference type="Pfam" id="PF01467"/>
    </source>
</evidence>
<dbReference type="HAMAP" id="MF_00244">
    <property type="entry name" value="NaMN_adenylyltr"/>
    <property type="match status" value="1"/>
</dbReference>
<dbReference type="Proteomes" id="UP000237798">
    <property type="component" value="Unassembled WGS sequence"/>
</dbReference>
<dbReference type="AlphaFoldDB" id="A0A2T0BPH2"/>
<organism evidence="12 13">
    <name type="scientific">Clostridium luticellarii</name>
    <dbReference type="NCBI Taxonomy" id="1691940"/>
    <lineage>
        <taxon>Bacteria</taxon>
        <taxon>Bacillati</taxon>
        <taxon>Bacillota</taxon>
        <taxon>Clostridia</taxon>
        <taxon>Eubacteriales</taxon>
        <taxon>Clostridiaceae</taxon>
        <taxon>Clostridium</taxon>
    </lineage>
</organism>
<dbReference type="GO" id="GO:0004515">
    <property type="term" value="F:nicotinate-nucleotide adenylyltransferase activity"/>
    <property type="evidence" value="ECO:0007669"/>
    <property type="project" value="UniProtKB-UniRule"/>
</dbReference>
<dbReference type="Pfam" id="PF01467">
    <property type="entry name" value="CTP_transf_like"/>
    <property type="match status" value="1"/>
</dbReference>
<comment type="function">
    <text evidence="1 10">Catalyzes the reversible adenylation of nicotinate mononucleotide (NaMN) to nicotinic acid adenine dinucleotide (NaAD).</text>
</comment>
<gene>
    <name evidence="10 12" type="primary">nadD</name>
    <name evidence="12" type="ORF">CLLU_12590</name>
</gene>
<keyword evidence="6 10" id="KW-0547">Nucleotide-binding</keyword>
<dbReference type="SUPFAM" id="SSF52374">
    <property type="entry name" value="Nucleotidylyl transferase"/>
    <property type="match status" value="1"/>
</dbReference>
<dbReference type="InterPro" id="IPR005248">
    <property type="entry name" value="NadD/NMNAT"/>
</dbReference>
<dbReference type="EMBL" id="PVXP01000012">
    <property type="protein sequence ID" value="PRR85770.1"/>
    <property type="molecule type" value="Genomic_DNA"/>
</dbReference>
<reference evidence="12 13" key="1">
    <citation type="submission" date="2018-03" db="EMBL/GenBank/DDBJ databases">
        <title>Genome sequence of Clostridium luticellarii DSM 29923.</title>
        <authorList>
            <person name="Poehlein A."/>
            <person name="Daniel R."/>
        </authorList>
    </citation>
    <scope>NUCLEOTIDE SEQUENCE [LARGE SCALE GENOMIC DNA]</scope>
    <source>
        <strain evidence="12 13">DSM 29923</strain>
    </source>
</reference>
<evidence type="ECO:0000256" key="5">
    <source>
        <dbReference type="ARBA" id="ARBA00022695"/>
    </source>
</evidence>
<comment type="catalytic activity">
    <reaction evidence="9 10">
        <text>nicotinate beta-D-ribonucleotide + ATP + H(+) = deamido-NAD(+) + diphosphate</text>
        <dbReference type="Rhea" id="RHEA:22860"/>
        <dbReference type="ChEBI" id="CHEBI:15378"/>
        <dbReference type="ChEBI" id="CHEBI:30616"/>
        <dbReference type="ChEBI" id="CHEBI:33019"/>
        <dbReference type="ChEBI" id="CHEBI:57502"/>
        <dbReference type="ChEBI" id="CHEBI:58437"/>
        <dbReference type="EC" id="2.7.7.18"/>
    </reaction>
</comment>
<dbReference type="PANTHER" id="PTHR39321">
    <property type="entry name" value="NICOTINATE-NUCLEOTIDE ADENYLYLTRANSFERASE-RELATED"/>
    <property type="match status" value="1"/>
</dbReference>
<evidence type="ECO:0000256" key="9">
    <source>
        <dbReference type="ARBA" id="ARBA00048721"/>
    </source>
</evidence>